<dbReference type="InterPro" id="IPR036641">
    <property type="entry name" value="HPT_dom_sf"/>
</dbReference>
<dbReference type="SUPFAM" id="SSF47226">
    <property type="entry name" value="Histidine-containing phosphotransfer domain, HPT domain"/>
    <property type="match status" value="1"/>
</dbReference>
<evidence type="ECO:0000256" key="1">
    <source>
        <dbReference type="ARBA" id="ARBA00023012"/>
    </source>
</evidence>
<dbReference type="Gene3D" id="1.20.120.160">
    <property type="entry name" value="HPT domain"/>
    <property type="match status" value="1"/>
</dbReference>
<keyword evidence="1" id="KW-0902">Two-component regulatory system</keyword>
<evidence type="ECO:0000313" key="4">
    <source>
        <dbReference type="Proteomes" id="UP000198426"/>
    </source>
</evidence>
<dbReference type="GO" id="GO:0004672">
    <property type="term" value="F:protein kinase activity"/>
    <property type="evidence" value="ECO:0007669"/>
    <property type="project" value="UniProtKB-ARBA"/>
</dbReference>
<reference evidence="3 4" key="1">
    <citation type="submission" date="2017-06" db="EMBL/GenBank/DDBJ databases">
        <authorList>
            <person name="Kim H.J."/>
            <person name="Triplett B.A."/>
        </authorList>
    </citation>
    <scope>NUCLEOTIDE SEQUENCE [LARGE SCALE GENOMIC DNA]</scope>
    <source>
        <strain evidence="3 4">DSM 29339</strain>
    </source>
</reference>
<dbReference type="AlphaFoldDB" id="A0A239L1W4"/>
<proteinExistence type="predicted"/>
<dbReference type="EMBL" id="FZOY01000008">
    <property type="protein sequence ID" value="SNT23972.1"/>
    <property type="molecule type" value="Genomic_DNA"/>
</dbReference>
<dbReference type="OrthoDB" id="7867809at2"/>
<protein>
    <submittedName>
        <fullName evidence="3">Hpt domain-containing protein</fullName>
    </submittedName>
</protein>
<organism evidence="3 4">
    <name type="scientific">Tropicimonas sediminicola</name>
    <dbReference type="NCBI Taxonomy" id="1031541"/>
    <lineage>
        <taxon>Bacteria</taxon>
        <taxon>Pseudomonadati</taxon>
        <taxon>Pseudomonadota</taxon>
        <taxon>Alphaproteobacteria</taxon>
        <taxon>Rhodobacterales</taxon>
        <taxon>Roseobacteraceae</taxon>
        <taxon>Tropicimonas</taxon>
    </lineage>
</organism>
<accession>A0A239L1W4</accession>
<dbReference type="Pfam" id="PF01627">
    <property type="entry name" value="Hpt"/>
    <property type="match status" value="1"/>
</dbReference>
<name>A0A239L1W4_9RHOB</name>
<keyword evidence="4" id="KW-1185">Reference proteome</keyword>
<dbReference type="InterPro" id="IPR008207">
    <property type="entry name" value="Sig_transdc_His_kin_Hpt_dom"/>
</dbReference>
<sequence>MIDWKRVSDLRSEIGAAEFDEVVELFLDEVETLLARLKDEPKPELFEEDLHFLKGCAVNLGFSDLARLCLQGETKAHRGEADTVDLEPIFSCFDASRVVFFDGVAAGLAA</sequence>
<feature type="domain" description="HPt" evidence="2">
    <location>
        <begin position="21"/>
        <end position="84"/>
    </location>
</feature>
<gene>
    <name evidence="3" type="ORF">SAMN05421757_108182</name>
</gene>
<dbReference type="RefSeq" id="WP_089234678.1">
    <property type="nucleotide sequence ID" value="NZ_FZOY01000008.1"/>
</dbReference>
<evidence type="ECO:0000259" key="2">
    <source>
        <dbReference type="Pfam" id="PF01627"/>
    </source>
</evidence>
<dbReference type="GO" id="GO:0000160">
    <property type="term" value="P:phosphorelay signal transduction system"/>
    <property type="evidence" value="ECO:0007669"/>
    <property type="project" value="UniProtKB-KW"/>
</dbReference>
<evidence type="ECO:0000313" key="3">
    <source>
        <dbReference type="EMBL" id="SNT23972.1"/>
    </source>
</evidence>
<dbReference type="Proteomes" id="UP000198426">
    <property type="component" value="Unassembled WGS sequence"/>
</dbReference>